<comment type="cofactor">
    <cofactor evidence="5">
        <name>[2Fe-2S] cluster</name>
        <dbReference type="ChEBI" id="CHEBI:190135"/>
    </cofactor>
</comment>
<sequence>MTFEKVCTLDDVWEGEMSEVEVGQHVIVLVGLDGGEIRAFQGICPHQDIPMCEGKFDGKTLMCRAHQWTFDARTGQGINPGDCRLAQYPVKVEGEDVLIQVDGVQPLFAHT</sequence>
<dbReference type="AlphaFoldDB" id="A0A221KI68"/>
<dbReference type="EMBL" id="CP022423">
    <property type="protein sequence ID" value="ASM78609.1"/>
    <property type="molecule type" value="Genomic_DNA"/>
</dbReference>
<dbReference type="Gene3D" id="2.102.10.10">
    <property type="entry name" value="Rieske [2Fe-2S] iron-sulphur domain"/>
    <property type="match status" value="1"/>
</dbReference>
<evidence type="ECO:0000256" key="4">
    <source>
        <dbReference type="ARBA" id="ARBA00023014"/>
    </source>
</evidence>
<evidence type="ECO:0000313" key="9">
    <source>
        <dbReference type="Proteomes" id="UP000199729"/>
    </source>
</evidence>
<gene>
    <name evidence="8" type="ORF">VITFI_CDS2832</name>
</gene>
<dbReference type="GO" id="GO:0046872">
    <property type="term" value="F:metal ion binding"/>
    <property type="evidence" value="ECO:0007669"/>
    <property type="project" value="UniProtKB-KW"/>
</dbReference>
<dbReference type="Pfam" id="PF00355">
    <property type="entry name" value="Rieske"/>
    <property type="match status" value="1"/>
</dbReference>
<dbReference type="InterPro" id="IPR017941">
    <property type="entry name" value="Rieske_2Fe-2S"/>
</dbReference>
<dbReference type="GO" id="GO:0051537">
    <property type="term" value="F:2 iron, 2 sulfur cluster binding"/>
    <property type="evidence" value="ECO:0007669"/>
    <property type="project" value="UniProtKB-KW"/>
</dbReference>
<evidence type="ECO:0000259" key="7">
    <source>
        <dbReference type="PROSITE" id="PS51296"/>
    </source>
</evidence>
<keyword evidence="2" id="KW-0479">Metal-binding</keyword>
<dbReference type="RefSeq" id="WP_089417508.1">
    <property type="nucleotide sequence ID" value="NZ_CP022423.1"/>
</dbReference>
<organism evidence="8 9">
    <name type="scientific">Vitreoscilla filiformis</name>
    <dbReference type="NCBI Taxonomy" id="63"/>
    <lineage>
        <taxon>Bacteria</taxon>
        <taxon>Pseudomonadati</taxon>
        <taxon>Pseudomonadota</taxon>
        <taxon>Betaproteobacteria</taxon>
        <taxon>Neisseriales</taxon>
        <taxon>Neisseriaceae</taxon>
        <taxon>Vitreoscilla</taxon>
    </lineage>
</organism>
<evidence type="ECO:0000256" key="5">
    <source>
        <dbReference type="ARBA" id="ARBA00034078"/>
    </source>
</evidence>
<dbReference type="InterPro" id="IPR036922">
    <property type="entry name" value="Rieske_2Fe-2S_sf"/>
</dbReference>
<proteinExistence type="inferred from homology"/>
<dbReference type="SUPFAM" id="SSF50022">
    <property type="entry name" value="ISP domain"/>
    <property type="match status" value="1"/>
</dbReference>
<dbReference type="Proteomes" id="UP000199729">
    <property type="component" value="Chromosome"/>
</dbReference>
<dbReference type="CDD" id="cd03474">
    <property type="entry name" value="Rieske_T4moC"/>
    <property type="match status" value="1"/>
</dbReference>
<evidence type="ECO:0000256" key="6">
    <source>
        <dbReference type="ARBA" id="ARBA00038001"/>
    </source>
</evidence>
<comment type="similarity">
    <text evidence="6">Belongs to the bacterial ring-hydroxylating dioxygenase ferredoxin component family.</text>
</comment>
<evidence type="ECO:0000256" key="1">
    <source>
        <dbReference type="ARBA" id="ARBA00022714"/>
    </source>
</evidence>
<dbReference type="PANTHER" id="PTHR21496">
    <property type="entry name" value="FERREDOXIN-RELATED"/>
    <property type="match status" value="1"/>
</dbReference>
<name>A0A221KI68_VITFI</name>
<dbReference type="KEGG" id="vff:VITFI_CDS2832"/>
<keyword evidence="1" id="KW-0001">2Fe-2S</keyword>
<accession>A0A221KI68</accession>
<evidence type="ECO:0000313" key="8">
    <source>
        <dbReference type="EMBL" id="ASM78609.1"/>
    </source>
</evidence>
<dbReference type="PANTHER" id="PTHR21496:SF0">
    <property type="entry name" value="RIESKE DOMAIN-CONTAINING PROTEIN"/>
    <property type="match status" value="1"/>
</dbReference>
<evidence type="ECO:0000256" key="3">
    <source>
        <dbReference type="ARBA" id="ARBA00023004"/>
    </source>
</evidence>
<keyword evidence="9" id="KW-1185">Reference proteome</keyword>
<protein>
    <submittedName>
        <fullName evidence="8">(2Fe-2S) ferredoxin</fullName>
    </submittedName>
</protein>
<dbReference type="PROSITE" id="PS51296">
    <property type="entry name" value="RIESKE"/>
    <property type="match status" value="1"/>
</dbReference>
<evidence type="ECO:0000256" key="2">
    <source>
        <dbReference type="ARBA" id="ARBA00022723"/>
    </source>
</evidence>
<reference evidence="8 9" key="1">
    <citation type="submission" date="2017-07" db="EMBL/GenBank/DDBJ databases">
        <title>Complete Genome Sequence of the cosmetic ferment Vitreoscilla filiformis (ATCC15551).</title>
        <authorList>
            <person name="Contreras S."/>
            <person name="Sagory-Zalkind P."/>
            <person name="Blanquart H."/>
            <person name="Iltis A."/>
            <person name="Morand S.C."/>
        </authorList>
    </citation>
    <scope>NUCLEOTIDE SEQUENCE [LARGE SCALE GENOMIC DNA]</scope>
    <source>
        <strain evidence="8 9">ATCC 15551</strain>
    </source>
</reference>
<keyword evidence="3" id="KW-0408">Iron</keyword>
<dbReference type="OrthoDB" id="9790995at2"/>
<keyword evidence="4" id="KW-0411">Iron-sulfur</keyword>
<feature type="domain" description="Rieske" evidence="7">
    <location>
        <begin position="4"/>
        <end position="99"/>
    </location>
</feature>